<evidence type="ECO:0000313" key="2">
    <source>
        <dbReference type="EMBL" id="ADW67252.1"/>
    </source>
</evidence>
<keyword evidence="3" id="KW-1185">Reference proteome</keyword>
<dbReference type="PROSITE" id="PS51318">
    <property type="entry name" value="TAT"/>
    <property type="match status" value="1"/>
</dbReference>
<dbReference type="RefSeq" id="WP_013578580.1">
    <property type="nucleotide sequence ID" value="NC_015064.1"/>
</dbReference>
<protein>
    <recommendedName>
        <fullName evidence="1">Glycoamylase-like domain-containing protein</fullName>
    </recommendedName>
</protein>
<dbReference type="AlphaFoldDB" id="E8WV77"/>
<dbReference type="Proteomes" id="UP000000343">
    <property type="component" value="Chromosome"/>
</dbReference>
<accession>E8WV77</accession>
<dbReference type="Gene3D" id="1.50.10.140">
    <property type="match status" value="1"/>
</dbReference>
<name>E8WV77_GRATM</name>
<dbReference type="eggNOG" id="COG5368">
    <property type="taxonomic scope" value="Bacteria"/>
</dbReference>
<dbReference type="EMBL" id="CP002480">
    <property type="protein sequence ID" value="ADW67252.1"/>
    <property type="molecule type" value="Genomic_DNA"/>
</dbReference>
<reference evidence="3" key="1">
    <citation type="submission" date="2011-01" db="EMBL/GenBank/DDBJ databases">
        <title>Complete sequence of chromosome of Acidobacterium sp. MP5ACTX9.</title>
        <authorList>
            <consortium name="US DOE Joint Genome Institute"/>
            <person name="Lucas S."/>
            <person name="Copeland A."/>
            <person name="Lapidus A."/>
            <person name="Cheng J.-F."/>
            <person name="Goodwin L."/>
            <person name="Pitluck S."/>
            <person name="Teshima H."/>
            <person name="Detter J.C."/>
            <person name="Han C."/>
            <person name="Tapia R."/>
            <person name="Land M."/>
            <person name="Hauser L."/>
            <person name="Kyrpides N."/>
            <person name="Ivanova N."/>
            <person name="Ovchinnikova G."/>
            <person name="Pagani I."/>
            <person name="Rawat S.R."/>
            <person name="Mannisto M."/>
            <person name="Haggblom M.M."/>
            <person name="Woyke T."/>
        </authorList>
    </citation>
    <scope>NUCLEOTIDE SEQUENCE [LARGE SCALE GENOMIC DNA]</scope>
    <source>
        <strain evidence="3">MP5ACTX9</strain>
    </source>
</reference>
<dbReference type="InterPro" id="IPR019282">
    <property type="entry name" value="Glycoamylase-like_cons_dom"/>
</dbReference>
<organism evidence="3">
    <name type="scientific">Granulicella tundricola (strain ATCC BAA-1859 / DSM 23138 / MP5ACTX9)</name>
    <dbReference type="NCBI Taxonomy" id="1198114"/>
    <lineage>
        <taxon>Bacteria</taxon>
        <taxon>Pseudomonadati</taxon>
        <taxon>Acidobacteriota</taxon>
        <taxon>Terriglobia</taxon>
        <taxon>Terriglobales</taxon>
        <taxon>Acidobacteriaceae</taxon>
        <taxon>Granulicella</taxon>
    </lineage>
</organism>
<proteinExistence type="predicted"/>
<dbReference type="STRING" id="1198114.AciX9_0178"/>
<dbReference type="PaxDb" id="1198114-AciX9_0178"/>
<feature type="domain" description="Glycoamylase-like" evidence="1">
    <location>
        <begin position="211"/>
        <end position="415"/>
    </location>
</feature>
<dbReference type="InterPro" id="IPR006311">
    <property type="entry name" value="TAT_signal"/>
</dbReference>
<dbReference type="Pfam" id="PF10091">
    <property type="entry name" value="Glycoamylase"/>
    <property type="match status" value="1"/>
</dbReference>
<dbReference type="OrthoDB" id="5937621at2"/>
<dbReference type="HOGENOM" id="CLU_023287_0_1_0"/>
<gene>
    <name evidence="2" type="ordered locus">AciX9_0178</name>
</gene>
<dbReference type="KEGG" id="acm:AciX9_0178"/>
<sequence length="430" mass="48153">MHERHLHTRREILNGLGASALVAAAPRGLLAAVPAGAHLSKADEAFLAEMIRRGCDFFWDHGHPQTGQVLDRARADGGAETRRMASIASTGFGLSALCIADRYGFYPHAEIVERVRNTMRFHWQKLPQKEGFFYHFSDMETGVTSRGSELSSIDTALLLCGILTCRAYFKDAEIQDLATKIYERVNWPWMLDGGSTPSMGWFEKTGFLAARWNMFAEEMMLYLLAIGSPTHPLTPNYWDNFSRPTVKFEGIEYLSADAPIFIHQYTQAWFDMRGRRDKYADYFENSKKATEAHRRFCISLGGNYSPDYWGITSSDSEHGYTGWGGPPKQGDIDGSVVPAAAAGSLSFMPAECLQTLTSMRAKYGKQAWGRYGFVDAFNPARPWYDADVLGIDLGIGVLAAENLRSGMVWSTFMQNKEMVEAMRLVGFRKA</sequence>
<evidence type="ECO:0000313" key="3">
    <source>
        <dbReference type="Proteomes" id="UP000000343"/>
    </source>
</evidence>
<evidence type="ECO:0000259" key="1">
    <source>
        <dbReference type="Pfam" id="PF10091"/>
    </source>
</evidence>